<accession>A0A9P8UF21</accession>
<dbReference type="PANTHER" id="PTHR13271">
    <property type="entry name" value="UNCHARACTERIZED PUTATIVE METHYLTRANSFERASE"/>
    <property type="match status" value="1"/>
</dbReference>
<dbReference type="GO" id="GO:0016279">
    <property type="term" value="F:protein-lysine N-methyltransferase activity"/>
    <property type="evidence" value="ECO:0007669"/>
    <property type="project" value="TreeGrafter"/>
</dbReference>
<reference evidence="2" key="1">
    <citation type="journal article" date="2021" name="Nat. Commun.">
        <title>Genetic determinants of endophytism in the Arabidopsis root mycobiome.</title>
        <authorList>
            <person name="Mesny F."/>
            <person name="Miyauchi S."/>
            <person name="Thiergart T."/>
            <person name="Pickel B."/>
            <person name="Atanasova L."/>
            <person name="Karlsson M."/>
            <person name="Huettel B."/>
            <person name="Barry K.W."/>
            <person name="Haridas S."/>
            <person name="Chen C."/>
            <person name="Bauer D."/>
            <person name="Andreopoulos W."/>
            <person name="Pangilinan J."/>
            <person name="LaButti K."/>
            <person name="Riley R."/>
            <person name="Lipzen A."/>
            <person name="Clum A."/>
            <person name="Drula E."/>
            <person name="Henrissat B."/>
            <person name="Kohler A."/>
            <person name="Grigoriev I.V."/>
            <person name="Martin F.M."/>
            <person name="Hacquard S."/>
        </authorList>
    </citation>
    <scope>NUCLEOTIDE SEQUENCE</scope>
    <source>
        <strain evidence="2">MPI-SDFR-AT-0073</strain>
    </source>
</reference>
<dbReference type="RefSeq" id="XP_045955288.1">
    <property type="nucleotide sequence ID" value="XM_046103526.1"/>
</dbReference>
<sequence>MDAVEELLDWARSKGIEFNGLIPKRLPGRGVGVIATRPIKPDEVILEVPTSCLRSIDTVPTAVRSKLPKDISVHGLLAADLALDTSDKYSIWNAVCPRPEDFTSMPLLWPVPLQSLLPGPAKKLLSKQQVKLAKEWVAVNAAFPDLNRDRFTYGWLLANTRTFYYLNPSLKRRRKEDRMVLQPVADLFNHADEGCNVNFDAQSFIVRAHKSYEMGEEIRICYGRHGGDFLMVEYGFVMNPNQWDEVGLDEVVMPLLNDKQREMLDDRGFLGSYVLDRNQVCYRTQVAMRTLCCNTREWARFVDGMDDGDRSQRDVDQRLIEVLGKYRSSISETLVNIRELHEGEQCQRELLVARWIHIDCLIENTVERLQNEIA</sequence>
<dbReference type="GeneID" id="70132418"/>
<dbReference type="PANTHER" id="PTHR13271:SF137">
    <property type="entry name" value="SET DOMAIN-CONTAINING PROTEIN"/>
    <property type="match status" value="1"/>
</dbReference>
<organism evidence="2 3">
    <name type="scientific">Truncatella angustata</name>
    <dbReference type="NCBI Taxonomy" id="152316"/>
    <lineage>
        <taxon>Eukaryota</taxon>
        <taxon>Fungi</taxon>
        <taxon>Dikarya</taxon>
        <taxon>Ascomycota</taxon>
        <taxon>Pezizomycotina</taxon>
        <taxon>Sordariomycetes</taxon>
        <taxon>Xylariomycetidae</taxon>
        <taxon>Amphisphaeriales</taxon>
        <taxon>Sporocadaceae</taxon>
        <taxon>Truncatella</taxon>
    </lineage>
</organism>
<evidence type="ECO:0000313" key="2">
    <source>
        <dbReference type="EMBL" id="KAH6648781.1"/>
    </source>
</evidence>
<dbReference type="AlphaFoldDB" id="A0A9P8UF21"/>
<dbReference type="Gene3D" id="3.90.1410.10">
    <property type="entry name" value="set domain protein methyltransferase, domain 1"/>
    <property type="match status" value="1"/>
</dbReference>
<dbReference type="EMBL" id="JAGPXC010000007">
    <property type="protein sequence ID" value="KAH6648781.1"/>
    <property type="molecule type" value="Genomic_DNA"/>
</dbReference>
<dbReference type="Pfam" id="PF00856">
    <property type="entry name" value="SET"/>
    <property type="match status" value="1"/>
</dbReference>
<dbReference type="InterPro" id="IPR050600">
    <property type="entry name" value="SETD3_SETD6_MTase"/>
</dbReference>
<dbReference type="Proteomes" id="UP000758603">
    <property type="component" value="Unassembled WGS sequence"/>
</dbReference>
<protein>
    <submittedName>
        <fullName evidence="2">SET domain-containing protein</fullName>
    </submittedName>
</protein>
<dbReference type="InterPro" id="IPR001214">
    <property type="entry name" value="SET_dom"/>
</dbReference>
<dbReference type="SUPFAM" id="SSF82199">
    <property type="entry name" value="SET domain"/>
    <property type="match status" value="1"/>
</dbReference>
<keyword evidence="3" id="KW-1185">Reference proteome</keyword>
<dbReference type="PROSITE" id="PS50280">
    <property type="entry name" value="SET"/>
    <property type="match status" value="1"/>
</dbReference>
<gene>
    <name evidence="2" type="ORF">BKA67DRAFT_575775</name>
</gene>
<evidence type="ECO:0000259" key="1">
    <source>
        <dbReference type="PROSITE" id="PS50280"/>
    </source>
</evidence>
<proteinExistence type="predicted"/>
<comment type="caution">
    <text evidence="2">The sequence shown here is derived from an EMBL/GenBank/DDBJ whole genome shotgun (WGS) entry which is preliminary data.</text>
</comment>
<feature type="domain" description="SET" evidence="1">
    <location>
        <begin position="19"/>
        <end position="223"/>
    </location>
</feature>
<dbReference type="InterPro" id="IPR046341">
    <property type="entry name" value="SET_dom_sf"/>
</dbReference>
<evidence type="ECO:0000313" key="3">
    <source>
        <dbReference type="Proteomes" id="UP000758603"/>
    </source>
</evidence>
<name>A0A9P8UF21_9PEZI</name>
<dbReference type="OrthoDB" id="441812at2759"/>